<name>A0A1R1PM72_ZANCU</name>
<dbReference type="EMBL" id="LSSK01000756">
    <property type="protein sequence ID" value="OMH82033.1"/>
    <property type="molecule type" value="Genomic_DNA"/>
</dbReference>
<keyword evidence="2" id="KW-1133">Transmembrane helix</keyword>
<evidence type="ECO:0000256" key="2">
    <source>
        <dbReference type="SAM" id="Phobius"/>
    </source>
</evidence>
<keyword evidence="2" id="KW-0812">Transmembrane</keyword>
<dbReference type="Proteomes" id="UP000188320">
    <property type="component" value="Unassembled WGS sequence"/>
</dbReference>
<dbReference type="AlphaFoldDB" id="A0A1R1PM72"/>
<gene>
    <name evidence="3" type="ORF">AX774_g4497</name>
</gene>
<organism evidence="3 4">
    <name type="scientific">Zancudomyces culisetae</name>
    <name type="common">Gut fungus</name>
    <name type="synonym">Smittium culisetae</name>
    <dbReference type="NCBI Taxonomy" id="1213189"/>
    <lineage>
        <taxon>Eukaryota</taxon>
        <taxon>Fungi</taxon>
        <taxon>Fungi incertae sedis</taxon>
        <taxon>Zoopagomycota</taxon>
        <taxon>Kickxellomycotina</taxon>
        <taxon>Harpellomycetes</taxon>
        <taxon>Harpellales</taxon>
        <taxon>Legeriomycetaceae</taxon>
        <taxon>Zancudomyces</taxon>
    </lineage>
</organism>
<keyword evidence="2" id="KW-0472">Membrane</keyword>
<keyword evidence="4" id="KW-1185">Reference proteome</keyword>
<feature type="region of interest" description="Disordered" evidence="1">
    <location>
        <begin position="1"/>
        <end position="20"/>
    </location>
</feature>
<sequence>MPRLPLLDNSHPTTSPNVTTDSSSYYSIDVSFIPDESVASPSTKPYPVLLSRCPPTASLLPTFLFHPKIFPLIGTVGIIIFGIWCFDNGNRPRTSASHTTCPLLLASFNTSSNCKFASLTPSNPNVSISFSNSINAPSSFTTDTSNEIPIFFNVLLVRSLPKKHISLRIKLSHLPLDPASSIVNRLQ</sequence>
<feature type="transmembrane region" description="Helical" evidence="2">
    <location>
        <begin position="69"/>
        <end position="86"/>
    </location>
</feature>
<feature type="compositionally biased region" description="Polar residues" evidence="1">
    <location>
        <begin position="10"/>
        <end position="20"/>
    </location>
</feature>
<evidence type="ECO:0000256" key="1">
    <source>
        <dbReference type="SAM" id="MobiDB-lite"/>
    </source>
</evidence>
<accession>A0A1R1PM72</accession>
<comment type="caution">
    <text evidence="3">The sequence shown here is derived from an EMBL/GenBank/DDBJ whole genome shotgun (WGS) entry which is preliminary data.</text>
</comment>
<proteinExistence type="predicted"/>
<evidence type="ECO:0000313" key="3">
    <source>
        <dbReference type="EMBL" id="OMH82033.1"/>
    </source>
</evidence>
<protein>
    <submittedName>
        <fullName evidence="3">Uncharacterized protein</fullName>
    </submittedName>
</protein>
<reference evidence="4" key="1">
    <citation type="submission" date="2017-01" db="EMBL/GenBank/DDBJ databases">
        <authorList>
            <person name="Wang Y."/>
            <person name="White M."/>
            <person name="Kvist S."/>
            <person name="Moncalvo J.-M."/>
        </authorList>
    </citation>
    <scope>NUCLEOTIDE SEQUENCE [LARGE SCALE GENOMIC DNA]</scope>
    <source>
        <strain evidence="4">COL-18-3</strain>
    </source>
</reference>
<evidence type="ECO:0000313" key="4">
    <source>
        <dbReference type="Proteomes" id="UP000188320"/>
    </source>
</evidence>